<dbReference type="AlphaFoldDB" id="A0A7U2MYR5"/>
<proteinExistence type="predicted"/>
<reference evidence="3" key="1">
    <citation type="journal article" date="2021" name="G3 (Bethesda)">
        <title>Chromosome assembled and annotated genome sequence of Aspergillus flavus NRRL 3357.</title>
        <authorList>
            <person name="Skerker J.M."/>
            <person name="Pianalto K.M."/>
            <person name="Mondo S.J."/>
            <person name="Yang K."/>
            <person name="Arkin A.P."/>
            <person name="Keller N.P."/>
            <person name="Grigoriev I.V."/>
            <person name="Louise Glass N.L."/>
        </authorList>
    </citation>
    <scope>NUCLEOTIDE SEQUENCE [LARGE SCALE GENOMIC DNA]</scope>
    <source>
        <strain evidence="3">ATCC 200026 / FGSC A1120 / IAM 13836 / NRRL 3357 / JCM 12722 / SRRC 167</strain>
    </source>
</reference>
<feature type="compositionally biased region" description="Basic and acidic residues" evidence="1">
    <location>
        <begin position="44"/>
        <end position="53"/>
    </location>
</feature>
<organism evidence="2 3">
    <name type="scientific">Aspergillus flavus (strain ATCC 200026 / FGSC A1120 / IAM 13836 / NRRL 3357 / JCM 12722 / SRRC 167)</name>
    <dbReference type="NCBI Taxonomy" id="332952"/>
    <lineage>
        <taxon>Eukaryota</taxon>
        <taxon>Fungi</taxon>
        <taxon>Dikarya</taxon>
        <taxon>Ascomycota</taxon>
        <taxon>Pezizomycotina</taxon>
        <taxon>Eurotiomycetes</taxon>
        <taxon>Eurotiomycetidae</taxon>
        <taxon>Eurotiales</taxon>
        <taxon>Aspergillaceae</taxon>
        <taxon>Aspergillus</taxon>
        <taxon>Aspergillus subgen. Circumdati</taxon>
    </lineage>
</organism>
<keyword evidence="3" id="KW-1185">Reference proteome</keyword>
<dbReference type="VEuPathDB" id="FungiDB:F9C07_12302"/>
<name>A0A7U2MYR5_ASPFN</name>
<sequence>MFTEDNNAPTRVIWIRKGFGRQTRHKRPANLWLPWDTHGSSASNERKLADLLS</sequence>
<accession>A0A7U2MYR5</accession>
<evidence type="ECO:0000313" key="2">
    <source>
        <dbReference type="EMBL" id="QRD92328.1"/>
    </source>
</evidence>
<gene>
    <name evidence="2" type="ORF">F9C07_12302</name>
</gene>
<evidence type="ECO:0000313" key="3">
    <source>
        <dbReference type="Proteomes" id="UP000596276"/>
    </source>
</evidence>
<dbReference type="Proteomes" id="UP000596276">
    <property type="component" value="Chromosome 8"/>
</dbReference>
<evidence type="ECO:0000256" key="1">
    <source>
        <dbReference type="SAM" id="MobiDB-lite"/>
    </source>
</evidence>
<protein>
    <submittedName>
        <fullName evidence="2">Uncharacterized protein</fullName>
    </submittedName>
</protein>
<dbReference type="EMBL" id="CP044616">
    <property type="protein sequence ID" value="QRD92328.1"/>
    <property type="molecule type" value="Genomic_DNA"/>
</dbReference>
<feature type="region of interest" description="Disordered" evidence="1">
    <location>
        <begin position="34"/>
        <end position="53"/>
    </location>
</feature>